<evidence type="ECO:0000256" key="2">
    <source>
        <dbReference type="ARBA" id="ARBA00011038"/>
    </source>
</evidence>
<sequence length="291" mass="34185">MEPILNPLKERIYSVLDSSKSSVSEEELSMRMSDVDTTSRLKALNALINEKKIKASMNNGKIFYELVIEEKTPDDIVFEIIKDSDKNGIWIRDIRFKTKLSQVVLNKTLKNLENKKLIRPIKAISNRKLYILYDYQPDESITGGACYESGSIRGEIVNNLKATCLKYLRNLYDNCYKEMITEIHNEDVALFDFNRIYSTSSDILNFFKSRKMFSEIKIGDIETILNVLFYESKLIRIENNNRFLFRINPQSRDRFDLFYSPCLICPLFRECKPLSNKISPNKCRYIDYKQF</sequence>
<dbReference type="PANTHER" id="PTHR12780">
    <property type="entry name" value="RNA POLYMERASE III DNA DIRECTED , 39KD SUBUNIT-RELATED"/>
    <property type="match status" value="1"/>
</dbReference>
<keyword evidence="5" id="KW-0539">Nucleus</keyword>
<dbReference type="InterPro" id="IPR036388">
    <property type="entry name" value="WH-like_DNA-bd_sf"/>
</dbReference>
<dbReference type="InterPro" id="IPR036390">
    <property type="entry name" value="WH_DNA-bd_sf"/>
</dbReference>
<proteinExistence type="inferred from homology"/>
<dbReference type="SUPFAM" id="SSF46785">
    <property type="entry name" value="Winged helix' DNA-binding domain"/>
    <property type="match status" value="2"/>
</dbReference>
<dbReference type="Pfam" id="PF05158">
    <property type="entry name" value="RNA_pol_Rpc34"/>
    <property type="match status" value="1"/>
</dbReference>
<accession>A0A834R9S4</accession>
<dbReference type="FunFam" id="1.10.10.10:FF:000116">
    <property type="entry name" value="DNA-directed RNA polymerase III subunit RPC6"/>
    <property type="match status" value="1"/>
</dbReference>
<dbReference type="OrthoDB" id="613763at2759"/>
<dbReference type="InterPro" id="IPR016049">
    <property type="entry name" value="RNA_pol_Rpc34-like"/>
</dbReference>
<evidence type="ECO:0000313" key="7">
    <source>
        <dbReference type="EnsemblMetazoa" id="KAF7492745.1"/>
    </source>
</evidence>
<reference evidence="6" key="2">
    <citation type="submission" date="2020-01" db="EMBL/GenBank/DDBJ databases">
        <authorList>
            <person name="Korhonen P.K.K."/>
            <person name="Guangxu M.G."/>
            <person name="Wang T.W."/>
            <person name="Stroehlein A.J.S."/>
            <person name="Young N.D."/>
            <person name="Ang C.-S.A."/>
            <person name="Fernando D.W.F."/>
            <person name="Lu H.L."/>
            <person name="Taylor S.T."/>
            <person name="Ehtesham M.E.M."/>
            <person name="Najaraj S.H.N."/>
            <person name="Harsha G.H.G."/>
            <person name="Madugundu A.M."/>
            <person name="Renuse S.R."/>
            <person name="Holt D.H."/>
            <person name="Pandey A.P."/>
            <person name="Papenfuss A.P."/>
            <person name="Gasser R.B.G."/>
            <person name="Fischer K.F."/>
        </authorList>
    </citation>
    <scope>NUCLEOTIDE SEQUENCE</scope>
    <source>
        <strain evidence="6">SSS_KF_BRIS2020</strain>
    </source>
</reference>
<dbReference type="GO" id="GO:0006383">
    <property type="term" value="P:transcription by RNA polymerase III"/>
    <property type="evidence" value="ECO:0007669"/>
    <property type="project" value="InterPro"/>
</dbReference>
<dbReference type="EMBL" id="WVUK01000056">
    <property type="protein sequence ID" value="KAF7492745.1"/>
    <property type="molecule type" value="Genomic_DNA"/>
</dbReference>
<protein>
    <submittedName>
        <fullName evidence="6">Putative DNA-directed RNA polymerase III subunit RPC6</fullName>
    </submittedName>
</protein>
<name>A0A834R9S4_SARSC</name>
<reference evidence="8" key="1">
    <citation type="journal article" date="2020" name="PLoS Negl. Trop. Dis.">
        <title>High-quality nuclear genome for Sarcoptes scabiei-A critical resource for a neglected parasite.</title>
        <authorList>
            <person name="Korhonen P.K."/>
            <person name="Gasser R.B."/>
            <person name="Ma G."/>
            <person name="Wang T."/>
            <person name="Stroehlein A.J."/>
            <person name="Young N.D."/>
            <person name="Ang C.S."/>
            <person name="Fernando D.D."/>
            <person name="Lu H.C."/>
            <person name="Taylor S."/>
            <person name="Reynolds S.L."/>
            <person name="Mofiz E."/>
            <person name="Najaraj S.H."/>
            <person name="Gowda H."/>
            <person name="Madugundu A."/>
            <person name="Renuse S."/>
            <person name="Holt D."/>
            <person name="Pandey A."/>
            <person name="Papenfuss A.T."/>
            <person name="Fischer K."/>
        </authorList>
    </citation>
    <scope>NUCLEOTIDE SEQUENCE [LARGE SCALE GENOMIC DNA]</scope>
</reference>
<evidence type="ECO:0000313" key="8">
    <source>
        <dbReference type="Proteomes" id="UP000070412"/>
    </source>
</evidence>
<keyword evidence="3 6" id="KW-0240">DNA-directed RNA polymerase</keyword>
<organism evidence="6">
    <name type="scientific">Sarcoptes scabiei</name>
    <name type="common">Itch mite</name>
    <name type="synonym">Acarus scabiei</name>
    <dbReference type="NCBI Taxonomy" id="52283"/>
    <lineage>
        <taxon>Eukaryota</taxon>
        <taxon>Metazoa</taxon>
        <taxon>Ecdysozoa</taxon>
        <taxon>Arthropoda</taxon>
        <taxon>Chelicerata</taxon>
        <taxon>Arachnida</taxon>
        <taxon>Acari</taxon>
        <taxon>Acariformes</taxon>
        <taxon>Sarcoptiformes</taxon>
        <taxon>Astigmata</taxon>
        <taxon>Psoroptidia</taxon>
        <taxon>Sarcoptoidea</taxon>
        <taxon>Sarcoptidae</taxon>
        <taxon>Sarcoptinae</taxon>
        <taxon>Sarcoptes</taxon>
    </lineage>
</organism>
<reference evidence="7" key="3">
    <citation type="submission" date="2022-06" db="UniProtKB">
        <authorList>
            <consortium name="EnsemblMetazoa"/>
        </authorList>
    </citation>
    <scope>IDENTIFICATION</scope>
</reference>
<dbReference type="Proteomes" id="UP000070412">
    <property type="component" value="Unassembled WGS sequence"/>
</dbReference>
<dbReference type="EnsemblMetazoa" id="SSS_4769s_mrna">
    <property type="protein sequence ID" value="KAF7492745.1"/>
    <property type="gene ID" value="SSS_4769"/>
</dbReference>
<gene>
    <name evidence="6" type="ORF">SSS_4769</name>
</gene>
<dbReference type="GO" id="GO:0005666">
    <property type="term" value="C:RNA polymerase III complex"/>
    <property type="evidence" value="ECO:0007669"/>
    <property type="project" value="InterPro"/>
</dbReference>
<evidence type="ECO:0000256" key="1">
    <source>
        <dbReference type="ARBA" id="ARBA00004123"/>
    </source>
</evidence>
<comment type="subcellular location">
    <subcellularLocation>
        <location evidence="1">Nucleus</location>
    </subcellularLocation>
</comment>
<dbReference type="Gene3D" id="1.10.10.10">
    <property type="entry name" value="Winged helix-like DNA-binding domain superfamily/Winged helix DNA-binding domain"/>
    <property type="match status" value="1"/>
</dbReference>
<dbReference type="GO" id="GO:0005737">
    <property type="term" value="C:cytoplasm"/>
    <property type="evidence" value="ECO:0007669"/>
    <property type="project" value="UniProtKB-ARBA"/>
</dbReference>
<evidence type="ECO:0000256" key="4">
    <source>
        <dbReference type="ARBA" id="ARBA00023163"/>
    </source>
</evidence>
<dbReference type="OMA" id="FSCDIFN"/>
<keyword evidence="4" id="KW-0804">Transcription</keyword>
<keyword evidence="8" id="KW-1185">Reference proteome</keyword>
<evidence type="ECO:0000256" key="3">
    <source>
        <dbReference type="ARBA" id="ARBA00022478"/>
    </source>
</evidence>
<dbReference type="GO" id="GO:0005654">
    <property type="term" value="C:nucleoplasm"/>
    <property type="evidence" value="ECO:0007669"/>
    <property type="project" value="UniProtKB-ARBA"/>
</dbReference>
<dbReference type="AlphaFoldDB" id="A0A834R9S4"/>
<evidence type="ECO:0000313" key="6">
    <source>
        <dbReference type="EMBL" id="KAF7492745.1"/>
    </source>
</evidence>
<comment type="similarity">
    <text evidence="2">Belongs to the eukaryotic RPC34/RPC39 RNA polymerase subunit family.</text>
</comment>
<dbReference type="InterPro" id="IPR007832">
    <property type="entry name" value="RNA_pol_Rpc34"/>
</dbReference>
<evidence type="ECO:0000256" key="5">
    <source>
        <dbReference type="ARBA" id="ARBA00023242"/>
    </source>
</evidence>